<keyword evidence="3" id="KW-1185">Reference proteome</keyword>
<gene>
    <name evidence="2" type="ORF">PCAMFM013_S080g000003</name>
</gene>
<protein>
    <submittedName>
        <fullName evidence="2">Str. FM013</fullName>
    </submittedName>
</protein>
<evidence type="ECO:0000256" key="1">
    <source>
        <dbReference type="SAM" id="MobiDB-lite"/>
    </source>
</evidence>
<dbReference type="Proteomes" id="UP000053732">
    <property type="component" value="Unassembled WGS sequence"/>
</dbReference>
<evidence type="ECO:0000313" key="3">
    <source>
        <dbReference type="Proteomes" id="UP000053732"/>
    </source>
</evidence>
<reference evidence="2 3" key="1">
    <citation type="journal article" date="2014" name="Nat. Commun.">
        <title>Multiple recent horizontal transfers of a large genomic region in cheese making fungi.</title>
        <authorList>
            <person name="Cheeseman K."/>
            <person name="Ropars J."/>
            <person name="Renault P."/>
            <person name="Dupont J."/>
            <person name="Gouzy J."/>
            <person name="Branca A."/>
            <person name="Abraham A.L."/>
            <person name="Ceppi M."/>
            <person name="Conseiller E."/>
            <person name="Debuchy R."/>
            <person name="Malagnac F."/>
            <person name="Goarin A."/>
            <person name="Silar P."/>
            <person name="Lacoste S."/>
            <person name="Sallet E."/>
            <person name="Bensimon A."/>
            <person name="Giraud T."/>
            <person name="Brygoo Y."/>
        </authorList>
    </citation>
    <scope>NUCLEOTIDE SEQUENCE [LARGE SCALE GENOMIC DNA]</scope>
    <source>
        <strain evidence="3">FM 013</strain>
    </source>
</reference>
<dbReference type="AlphaFoldDB" id="A0A0G4PYA2"/>
<evidence type="ECO:0000313" key="2">
    <source>
        <dbReference type="EMBL" id="CRL31140.1"/>
    </source>
</evidence>
<organism evidence="2 3">
    <name type="scientific">Penicillium camemberti (strain FM 013)</name>
    <dbReference type="NCBI Taxonomy" id="1429867"/>
    <lineage>
        <taxon>Eukaryota</taxon>
        <taxon>Fungi</taxon>
        <taxon>Dikarya</taxon>
        <taxon>Ascomycota</taxon>
        <taxon>Pezizomycotina</taxon>
        <taxon>Eurotiomycetes</taxon>
        <taxon>Eurotiomycetidae</taxon>
        <taxon>Eurotiales</taxon>
        <taxon>Aspergillaceae</taxon>
        <taxon>Penicillium</taxon>
    </lineage>
</organism>
<feature type="region of interest" description="Disordered" evidence="1">
    <location>
        <begin position="1"/>
        <end position="38"/>
    </location>
</feature>
<proteinExistence type="predicted"/>
<dbReference type="EMBL" id="HG793211">
    <property type="protein sequence ID" value="CRL31140.1"/>
    <property type="molecule type" value="Genomic_DNA"/>
</dbReference>
<sequence length="106" mass="12550">MRRTQDASGTMPLLDHRPKSQSSKKSKAANSPVQSPLKRAQAMLGRRLQQRCLRPATWWQPIMGVDTHEKLKEEMQYERCIAQEEVRQDWMRRLRPMPHRACQRVL</sequence>
<accession>A0A0G4PYA2</accession>
<name>A0A0G4PYA2_PENC3</name>